<evidence type="ECO:0000259" key="3">
    <source>
        <dbReference type="PROSITE" id="PS50112"/>
    </source>
</evidence>
<name>A0A6I9XBB1_9HYME</name>
<gene>
    <name evidence="5" type="primary">LOC105430304</name>
</gene>
<feature type="compositionally biased region" description="Low complexity" evidence="2">
    <location>
        <begin position="60"/>
        <end position="73"/>
    </location>
</feature>
<dbReference type="PANTHER" id="PTHR23042">
    <property type="entry name" value="CIRCADIAN PROTEIN CLOCK/ARNT/BMAL/PAS"/>
    <property type="match status" value="1"/>
</dbReference>
<dbReference type="PROSITE" id="PS50112">
    <property type="entry name" value="PAS"/>
    <property type="match status" value="1"/>
</dbReference>
<evidence type="ECO:0000313" key="5">
    <source>
        <dbReference type="RefSeq" id="XP_011642099.1"/>
    </source>
</evidence>
<keyword evidence="1" id="KW-0175">Coiled coil</keyword>
<feature type="domain" description="PAS" evidence="3">
    <location>
        <begin position="178"/>
        <end position="212"/>
    </location>
</feature>
<feature type="coiled-coil region" evidence="1">
    <location>
        <begin position="733"/>
        <end position="760"/>
    </location>
</feature>
<dbReference type="SUPFAM" id="SSF55785">
    <property type="entry name" value="PYP-like sensor domain (PAS domain)"/>
    <property type="match status" value="1"/>
</dbReference>
<dbReference type="InterPro" id="IPR035965">
    <property type="entry name" value="PAS-like_dom_sf"/>
</dbReference>
<feature type="compositionally biased region" description="Basic and acidic residues" evidence="2">
    <location>
        <begin position="400"/>
        <end position="409"/>
    </location>
</feature>
<dbReference type="InterPro" id="IPR050933">
    <property type="entry name" value="Circadian_TF"/>
</dbReference>
<dbReference type="KEGG" id="pbar:105430304"/>
<evidence type="ECO:0000256" key="2">
    <source>
        <dbReference type="SAM" id="MobiDB-lite"/>
    </source>
</evidence>
<dbReference type="Proteomes" id="UP000504615">
    <property type="component" value="Unplaced"/>
</dbReference>
<reference evidence="5" key="1">
    <citation type="submission" date="2025-08" db="UniProtKB">
        <authorList>
            <consortium name="RefSeq"/>
        </authorList>
    </citation>
    <scope>IDENTIFICATION</scope>
</reference>
<sequence>FCLKLRNCVSQNELLGQSLYNFVYPEDHDELTRNLTPDGMQPMSAPSPTGIAQVSELAHDNNSSSSEDSSTTNHRTNERTKLFREQRRNFKIRMAQRTNSRRDHTQYECFDVSGLLRLAAACKNVDGNGNRGKHRETTGTSNDIVFAGIATLPKKRPITELSIMDANKDEYVTRHLVDGRIIYCDHRISVVAGYMSEEVSGLNAFAFMHKDDFRWTMIGLRQMYDRAETCGMSCYRLVTKTGEFIYLRTHGYLEYDKDTQTVESFVCVNTLVSEEEGIQLIKEMKRRYSATVSASSRGLIRNVDINLSIEMNPTSQSSNPRCSLEDASQLEDAITHLISDLPSPAVSEDRFSPSPMPHTQYVKAAIFSSRMPPASAQAIKIGINKIDRRVVIQGKGKVSSKQESKHTEKVINPTNGGEQSLISDSESAISSGKSLSMLRMNGTHNNHSNIQSSDMSVQSKIVAPRKPNKSPRAPRNHTSCLDVSQGTNVVLNAQERIDQCNADILPASTVGNIKEERSIEETFNCLEKQETAMQYFDDSASDSSIVSPGMEMHNRLKRICSDEDVLTMHSKKRSNDVYALTNMNNEQQRLSYVKCRSFATEYPTFPDEFNQYNDISQSLTMAESPNSSLHEVGTDYQLDPTVPLIINHDVEDDTLLSTELDANPELMMKIFDGLRNRSTSFENFDEAKMQQLASDDQVINDELNRTYYQLADSMALRESQINVLARDLKNPVLRAQRENLSQLQAEHNRQKQMLKTLQQDHRKMQVNAKHKLGI</sequence>
<feature type="non-terminal residue" evidence="5">
    <location>
        <position position="1"/>
    </location>
</feature>
<proteinExistence type="predicted"/>
<feature type="region of interest" description="Disordered" evidence="2">
    <location>
        <begin position="57"/>
        <end position="84"/>
    </location>
</feature>
<dbReference type="SMART" id="SM00086">
    <property type="entry name" value="PAC"/>
    <property type="match status" value="1"/>
</dbReference>
<organism evidence="4 5">
    <name type="scientific">Pogonomyrmex barbatus</name>
    <name type="common">red harvester ant</name>
    <dbReference type="NCBI Taxonomy" id="144034"/>
    <lineage>
        <taxon>Eukaryota</taxon>
        <taxon>Metazoa</taxon>
        <taxon>Ecdysozoa</taxon>
        <taxon>Arthropoda</taxon>
        <taxon>Hexapoda</taxon>
        <taxon>Insecta</taxon>
        <taxon>Pterygota</taxon>
        <taxon>Neoptera</taxon>
        <taxon>Endopterygota</taxon>
        <taxon>Hymenoptera</taxon>
        <taxon>Apocrita</taxon>
        <taxon>Aculeata</taxon>
        <taxon>Formicoidea</taxon>
        <taxon>Formicidae</taxon>
        <taxon>Myrmicinae</taxon>
        <taxon>Pogonomyrmex</taxon>
    </lineage>
</organism>
<dbReference type="RefSeq" id="XP_011642099.1">
    <property type="nucleotide sequence ID" value="XM_011643797.2"/>
</dbReference>
<evidence type="ECO:0000313" key="4">
    <source>
        <dbReference type="Proteomes" id="UP000504615"/>
    </source>
</evidence>
<dbReference type="OrthoDB" id="7788762at2759"/>
<dbReference type="InterPro" id="IPR000014">
    <property type="entry name" value="PAS"/>
</dbReference>
<protein>
    <submittedName>
        <fullName evidence="5">Uncharacterized protein LOC105430304</fullName>
    </submittedName>
</protein>
<dbReference type="Gene3D" id="3.30.450.20">
    <property type="entry name" value="PAS domain"/>
    <property type="match status" value="2"/>
</dbReference>
<feature type="region of interest" description="Disordered" evidence="2">
    <location>
        <begin position="395"/>
        <end position="428"/>
    </location>
</feature>
<dbReference type="CDD" id="cd00130">
    <property type="entry name" value="PAS"/>
    <property type="match status" value="1"/>
</dbReference>
<dbReference type="GeneID" id="105430304"/>
<dbReference type="InterPro" id="IPR001610">
    <property type="entry name" value="PAC"/>
</dbReference>
<feature type="compositionally biased region" description="Basic and acidic residues" evidence="2">
    <location>
        <begin position="75"/>
        <end position="84"/>
    </location>
</feature>
<dbReference type="Pfam" id="PF14598">
    <property type="entry name" value="PAS_11"/>
    <property type="match status" value="1"/>
</dbReference>
<dbReference type="AlphaFoldDB" id="A0A6I9XBB1"/>
<evidence type="ECO:0000256" key="1">
    <source>
        <dbReference type="SAM" id="Coils"/>
    </source>
</evidence>
<accession>A0A6I9XBB1</accession>
<keyword evidence="4" id="KW-1185">Reference proteome</keyword>